<reference evidence="1" key="1">
    <citation type="submission" date="2016-07" db="EMBL/GenBank/DDBJ databases">
        <title>De novo transcriptome assembly of four accessions of the metal hyperaccumulator plant Noccaea caerulescens.</title>
        <authorList>
            <person name="Blande D."/>
            <person name="Halimaa P."/>
            <person name="Tervahauta A.I."/>
            <person name="Aarts M.G."/>
            <person name="Karenlampi S.O."/>
        </authorList>
    </citation>
    <scope>NUCLEOTIDE SEQUENCE</scope>
</reference>
<dbReference type="AlphaFoldDB" id="A0A1J3HD93"/>
<gene>
    <name evidence="1" type="ORF">LE_TR5386_c4_g1_i1_g.18637</name>
</gene>
<dbReference type="EMBL" id="GEVL01011163">
    <property type="protein sequence ID" value="JAU66178.1"/>
    <property type="molecule type" value="Transcribed_RNA"/>
</dbReference>
<dbReference type="InterPro" id="IPR011990">
    <property type="entry name" value="TPR-like_helical_dom_sf"/>
</dbReference>
<organism evidence="1">
    <name type="scientific">Noccaea caerulescens</name>
    <name type="common">Alpine penny-cress</name>
    <name type="synonym">Thlaspi caerulescens</name>
    <dbReference type="NCBI Taxonomy" id="107243"/>
    <lineage>
        <taxon>Eukaryota</taxon>
        <taxon>Viridiplantae</taxon>
        <taxon>Streptophyta</taxon>
        <taxon>Embryophyta</taxon>
        <taxon>Tracheophyta</taxon>
        <taxon>Spermatophyta</taxon>
        <taxon>Magnoliopsida</taxon>
        <taxon>eudicotyledons</taxon>
        <taxon>Gunneridae</taxon>
        <taxon>Pentapetalae</taxon>
        <taxon>rosids</taxon>
        <taxon>malvids</taxon>
        <taxon>Brassicales</taxon>
        <taxon>Brassicaceae</taxon>
        <taxon>Coluteocarpeae</taxon>
        <taxon>Noccaea</taxon>
    </lineage>
</organism>
<dbReference type="Gene3D" id="1.25.40.10">
    <property type="entry name" value="Tetratricopeptide repeat domain"/>
    <property type="match status" value="1"/>
</dbReference>
<name>A0A1J3HD93_NOCCA</name>
<accession>A0A1J3HD93</accession>
<protein>
    <submittedName>
        <fullName evidence="1">Pentatricopeptide repeat-containing protein</fullName>
    </submittedName>
</protein>
<proteinExistence type="predicted"/>
<evidence type="ECO:0000313" key="1">
    <source>
        <dbReference type="EMBL" id="JAU66178.1"/>
    </source>
</evidence>
<sequence>MRRLSAITAKGRQILEKGGNPGTVPCLCGFCCWTTRAFSGGSYDYREKMRGGFLQDLKVDDAIGLFSEMEMISSGVASDTITFRIMLAGLCSKEELPNAVAMLVDLQMSVDGE</sequence>